<dbReference type="Proteomes" id="UP000694402">
    <property type="component" value="Unassembled WGS sequence"/>
</dbReference>
<evidence type="ECO:0000313" key="2">
    <source>
        <dbReference type="Proteomes" id="UP000694402"/>
    </source>
</evidence>
<dbReference type="Gene3D" id="3.90.226.10">
    <property type="entry name" value="2-enoyl-CoA Hydratase, Chain A, domain 1"/>
    <property type="match status" value="1"/>
</dbReference>
<reference evidence="1" key="3">
    <citation type="submission" date="2025-09" db="UniProtKB">
        <authorList>
            <consortium name="Ensembl"/>
        </authorList>
    </citation>
    <scope>IDENTIFICATION</scope>
</reference>
<reference evidence="1" key="2">
    <citation type="submission" date="2025-08" db="UniProtKB">
        <authorList>
            <consortium name="Ensembl"/>
        </authorList>
    </citation>
    <scope>IDENTIFICATION</scope>
</reference>
<dbReference type="GeneTree" id="ENSGT00890000139491"/>
<dbReference type="Ensembl" id="ENSOTST00005170509.1">
    <property type="protein sequence ID" value="ENSOTSP00005143516.1"/>
    <property type="gene ID" value="ENSOTSG00005036080.2"/>
</dbReference>
<accession>A0AAZ3RQ24</accession>
<protein>
    <submittedName>
        <fullName evidence="1">3-hydroxyisobutyryl-CoA hydrolase</fullName>
    </submittedName>
</protein>
<evidence type="ECO:0000313" key="1">
    <source>
        <dbReference type="Ensembl" id="ENSOTSP00005143516.1"/>
    </source>
</evidence>
<organism evidence="1 2">
    <name type="scientific">Oncorhynchus tshawytscha</name>
    <name type="common">Chinook salmon</name>
    <name type="synonym">Salmo tshawytscha</name>
    <dbReference type="NCBI Taxonomy" id="74940"/>
    <lineage>
        <taxon>Eukaryota</taxon>
        <taxon>Metazoa</taxon>
        <taxon>Chordata</taxon>
        <taxon>Craniata</taxon>
        <taxon>Vertebrata</taxon>
        <taxon>Euteleostomi</taxon>
        <taxon>Actinopterygii</taxon>
        <taxon>Neopterygii</taxon>
        <taxon>Teleostei</taxon>
        <taxon>Protacanthopterygii</taxon>
        <taxon>Salmoniformes</taxon>
        <taxon>Salmonidae</taxon>
        <taxon>Salmoninae</taxon>
        <taxon>Oncorhynchus</taxon>
    </lineage>
</organism>
<name>A0AAZ3RQ24_ONCTS</name>
<reference evidence="2" key="1">
    <citation type="journal article" date="2018" name="PLoS ONE">
        <title>Chinook salmon (Oncorhynchus tshawytscha) genome and transcriptome.</title>
        <authorList>
            <person name="Christensen K.A."/>
            <person name="Leong J.S."/>
            <person name="Sakhrani D."/>
            <person name="Biagi C.A."/>
            <person name="Minkley D.R."/>
            <person name="Withler R.E."/>
            <person name="Rondeau E.B."/>
            <person name="Koop B.F."/>
            <person name="Devlin R.H."/>
        </authorList>
    </citation>
    <scope>NUCLEOTIDE SEQUENCE [LARGE SCALE GENOMIC DNA]</scope>
</reference>
<gene>
    <name evidence="1" type="primary">LOC121841028</name>
</gene>
<keyword evidence="2" id="KW-1185">Reference proteome</keyword>
<sequence>MQADPGRQLNCVSSDTLVRLASGLSGRVLRSVILAKMSPTSLKRTFKQLQEGSGERCFWQYAIDCFVCLVLVDKHHGPKWRPSTLEVSEQSVDDYFLPLGEHDLKL</sequence>
<dbReference type="AlphaFoldDB" id="A0AAZ3RQ24"/>
<proteinExistence type="predicted"/>